<gene>
    <name evidence="2" type="ORF">EZI54_19820</name>
</gene>
<dbReference type="Gene3D" id="2.120.10.30">
    <property type="entry name" value="TolB, C-terminal domain"/>
    <property type="match status" value="1"/>
</dbReference>
<dbReference type="SUPFAM" id="SSF63825">
    <property type="entry name" value="YWTD domain"/>
    <property type="match status" value="1"/>
</dbReference>
<sequence>MRLITPRTGWMLPALFTLLLSACDIDLSSVSTGNAATASVSPSGTLGIRDNLVITFSKPMDPGSLSFDGGLGVLSDGGTWSSNNKVLTLAPDDAWGAWESGNQPLKLTVEDTVGNVTTVDTTLGIDFTVSDFQNAAVVIGQTDFTGSSSNQGGVPGADTLNFPYSDASFFDDILWLPDFDNNRVLGFDGIPTVNGASASYVVGQGDFMTGSGGTTDSSIEGPQRLLAYNGHYYLLEYANNRILIFDSAPYAAPRAASAVLGQADFTSSSSDCSAQGLYAPEDMTIADGKLLVADGANNRILVWNSVPTATGTEPDLVLGQADFTHCTASDDNQDNVADAASSARTLSGVSGVWTDGSRLVAADTENSRVLIWNRFPTENFQPADIVLGQADFAHNIENDDNQDGVADATPTARTLNHPYDGVWSNGRQLFVPDTNNHRLLVWNRFPTESFQPADRVLGQSDFVHATADDDNQDNASDMASARTFYFPVGGALLRDKLLITDGHNNRALVFEAN</sequence>
<dbReference type="PROSITE" id="PS51257">
    <property type="entry name" value="PROKAR_LIPOPROTEIN"/>
    <property type="match status" value="1"/>
</dbReference>
<evidence type="ECO:0000313" key="3">
    <source>
        <dbReference type="Proteomes" id="UP000313645"/>
    </source>
</evidence>
<evidence type="ECO:0008006" key="4">
    <source>
        <dbReference type="Google" id="ProtNLM"/>
    </source>
</evidence>
<reference evidence="2 3" key="1">
    <citation type="submission" date="2019-02" db="EMBL/GenBank/DDBJ databases">
        <title>Marinobacter halodurans sp. nov., a marine bacterium isolated from sea tidal flat.</title>
        <authorList>
            <person name="Yoo Y."/>
            <person name="Lee D.W."/>
            <person name="Kim B.S."/>
            <person name="Kim J.-J."/>
        </authorList>
    </citation>
    <scope>NUCLEOTIDE SEQUENCE [LARGE SCALE GENOMIC DNA]</scope>
    <source>
        <strain evidence="2 3">YJ-S3-2</strain>
    </source>
</reference>
<evidence type="ECO:0000256" key="1">
    <source>
        <dbReference type="SAM" id="SignalP"/>
    </source>
</evidence>
<name>A0ABY1ZHZ6_9GAMM</name>
<feature type="signal peptide" evidence="1">
    <location>
        <begin position="1"/>
        <end position="22"/>
    </location>
</feature>
<comment type="caution">
    <text evidence="2">The sequence shown here is derived from an EMBL/GenBank/DDBJ whole genome shotgun (WGS) entry which is preliminary data.</text>
</comment>
<dbReference type="EMBL" id="SJDL01000041">
    <property type="protein sequence ID" value="TBW49375.1"/>
    <property type="molecule type" value="Genomic_DNA"/>
</dbReference>
<organism evidence="2 3">
    <name type="scientific">Marinobacter halodurans</name>
    <dbReference type="NCBI Taxonomy" id="2528979"/>
    <lineage>
        <taxon>Bacteria</taxon>
        <taxon>Pseudomonadati</taxon>
        <taxon>Pseudomonadota</taxon>
        <taxon>Gammaproteobacteria</taxon>
        <taxon>Pseudomonadales</taxon>
        <taxon>Marinobacteraceae</taxon>
        <taxon>Marinobacter</taxon>
    </lineage>
</organism>
<accession>A0ABY1ZHZ6</accession>
<proteinExistence type="predicted"/>
<keyword evidence="3" id="KW-1185">Reference proteome</keyword>
<protein>
    <recommendedName>
        <fullName evidence="4">SbsA Ig-like domain-containing protein</fullName>
    </recommendedName>
</protein>
<dbReference type="Proteomes" id="UP000313645">
    <property type="component" value="Unassembled WGS sequence"/>
</dbReference>
<keyword evidence="1" id="KW-0732">Signal</keyword>
<dbReference type="InterPro" id="IPR011042">
    <property type="entry name" value="6-blade_b-propeller_TolB-like"/>
</dbReference>
<feature type="chain" id="PRO_5047035851" description="SbsA Ig-like domain-containing protein" evidence="1">
    <location>
        <begin position="23"/>
        <end position="513"/>
    </location>
</feature>
<evidence type="ECO:0000313" key="2">
    <source>
        <dbReference type="EMBL" id="TBW49375.1"/>
    </source>
</evidence>